<dbReference type="AlphaFoldDB" id="A0A1G6VVZ8"/>
<gene>
    <name evidence="2" type="ORF">SAMN05444580_105153</name>
</gene>
<name>A0A1G6VVZ8_9NOCA</name>
<dbReference type="STRING" id="168276.SAMN05444580_105153"/>
<dbReference type="RefSeq" id="WP_072842488.1">
    <property type="nucleotide sequence ID" value="NZ_FNAB01000005.1"/>
</dbReference>
<evidence type="ECO:0000256" key="1">
    <source>
        <dbReference type="SAM" id="MobiDB-lite"/>
    </source>
</evidence>
<feature type="region of interest" description="Disordered" evidence="1">
    <location>
        <begin position="36"/>
        <end position="60"/>
    </location>
</feature>
<dbReference type="EMBL" id="FNAB01000005">
    <property type="protein sequence ID" value="SDD57704.1"/>
    <property type="molecule type" value="Genomic_DNA"/>
</dbReference>
<evidence type="ECO:0008006" key="4">
    <source>
        <dbReference type="Google" id="ProtNLM"/>
    </source>
</evidence>
<dbReference type="Proteomes" id="UP000199417">
    <property type="component" value="Unassembled WGS sequence"/>
</dbReference>
<keyword evidence="3" id="KW-1185">Reference proteome</keyword>
<accession>A0A1G6VVZ8</accession>
<organism evidence="2 3">
    <name type="scientific">Rhodococcus tukisamuensis</name>
    <dbReference type="NCBI Taxonomy" id="168276"/>
    <lineage>
        <taxon>Bacteria</taxon>
        <taxon>Bacillati</taxon>
        <taxon>Actinomycetota</taxon>
        <taxon>Actinomycetes</taxon>
        <taxon>Mycobacteriales</taxon>
        <taxon>Nocardiaceae</taxon>
        <taxon>Rhodococcus</taxon>
    </lineage>
</organism>
<evidence type="ECO:0000313" key="2">
    <source>
        <dbReference type="EMBL" id="SDD57704.1"/>
    </source>
</evidence>
<protein>
    <recommendedName>
        <fullName evidence="4">Tetratricopeptide repeat-containing protein</fullName>
    </recommendedName>
</protein>
<evidence type="ECO:0000313" key="3">
    <source>
        <dbReference type="Proteomes" id="UP000199417"/>
    </source>
</evidence>
<proteinExistence type="predicted"/>
<sequence>MNEPDPIMTAITAAQQLATVGDRAGARAAFATLWEQVGPDGDPPTGSRQRSGVPGGPDLR</sequence>
<reference evidence="2 3" key="1">
    <citation type="submission" date="2016-10" db="EMBL/GenBank/DDBJ databases">
        <authorList>
            <person name="de Groot N.N."/>
        </authorList>
    </citation>
    <scope>NUCLEOTIDE SEQUENCE [LARGE SCALE GENOMIC DNA]</scope>
    <source>
        <strain evidence="2 3">JCM 11308</strain>
    </source>
</reference>